<proteinExistence type="predicted"/>
<protein>
    <submittedName>
        <fullName evidence="1">Putative phage protein</fullName>
    </submittedName>
</protein>
<dbReference type="KEGG" id="vg:26673031"/>
<dbReference type="Proteomes" id="UP000204596">
    <property type="component" value="Segment"/>
</dbReference>
<organism evidence="1 2">
    <name type="scientific">Podophage Lau218</name>
    <dbReference type="NCBI Taxonomy" id="2784187"/>
    <lineage>
        <taxon>Viruses</taxon>
        <taxon>Duplodnaviria</taxon>
        <taxon>Heunggongvirae</taxon>
        <taxon>Uroviricota</taxon>
        <taxon>Caudoviricetes</taxon>
        <taxon>Autographivirales</taxon>
        <taxon>Lauvirus</taxon>
        <taxon>Lauvirus lau218</taxon>
    </lineage>
</organism>
<dbReference type="GeneID" id="26673031"/>
<name>A0A060BGT8_9CAUD</name>
<reference evidence="1 2" key="1">
    <citation type="submission" date="2014-01" db="EMBL/GenBank/DDBJ databases">
        <title>Sulfur oxidation genes in diverse deep-sea viruses.</title>
        <authorList>
            <person name="Anantharaman K."/>
            <person name="Duhaime M.B."/>
            <person name="Breier J.A."/>
            <person name="Toner B.M."/>
            <person name="Dick G.J."/>
        </authorList>
    </citation>
    <scope>NUCLEOTIDE SEQUENCE [LARGE SCALE GENOMIC DNA]</scope>
    <source>
        <strain evidence="1 2">Abe</strain>
    </source>
</reference>
<dbReference type="RefSeq" id="YP_009042141.1">
    <property type="nucleotide sequence ID" value="NC_024329.1"/>
</dbReference>
<evidence type="ECO:0000313" key="1">
    <source>
        <dbReference type="EMBL" id="AIA83125.1"/>
    </source>
</evidence>
<keyword evidence="2" id="KW-1185">Reference proteome</keyword>
<dbReference type="EMBL" id="KJ183191">
    <property type="protein sequence ID" value="AIA83125.1"/>
    <property type="molecule type" value="Genomic_DNA"/>
</dbReference>
<evidence type="ECO:0000313" key="2">
    <source>
        <dbReference type="Proteomes" id="UP000204596"/>
    </source>
</evidence>
<sequence length="66" mass="7644">MSKNKKHYIGSEIPKKLVNEFDNLAADWSDDFGDGFTKTMAVKLGFITAIKMMKEDKENKEQRLNF</sequence>
<accession>A0A060BGT8</accession>